<protein>
    <submittedName>
        <fullName evidence="3">LytTr DNA-binding domain-containing protein</fullName>
    </submittedName>
</protein>
<organism evidence="3 4">
    <name type="scientific">Flagellimonas flava</name>
    <dbReference type="NCBI Taxonomy" id="570519"/>
    <lineage>
        <taxon>Bacteria</taxon>
        <taxon>Pseudomonadati</taxon>
        <taxon>Bacteroidota</taxon>
        <taxon>Flavobacteriia</taxon>
        <taxon>Flavobacteriales</taxon>
        <taxon>Flavobacteriaceae</taxon>
        <taxon>Flagellimonas</taxon>
    </lineage>
</organism>
<dbReference type="GO" id="GO:0003677">
    <property type="term" value="F:DNA binding"/>
    <property type="evidence" value="ECO:0007669"/>
    <property type="project" value="UniProtKB-KW"/>
</dbReference>
<dbReference type="Gene3D" id="2.40.50.1020">
    <property type="entry name" value="LytTr DNA-binding domain"/>
    <property type="match status" value="1"/>
</dbReference>
<dbReference type="Proteomes" id="UP000184532">
    <property type="component" value="Unassembled WGS sequence"/>
</dbReference>
<accession>A0A1M5KP22</accession>
<reference evidence="4" key="1">
    <citation type="submission" date="2016-11" db="EMBL/GenBank/DDBJ databases">
        <authorList>
            <person name="Varghese N."/>
            <person name="Submissions S."/>
        </authorList>
    </citation>
    <scope>NUCLEOTIDE SEQUENCE [LARGE SCALE GENOMIC DNA]</scope>
    <source>
        <strain evidence="4">DSM 22638</strain>
    </source>
</reference>
<dbReference type="PANTHER" id="PTHR37299">
    <property type="entry name" value="TRANSCRIPTIONAL REGULATOR-RELATED"/>
    <property type="match status" value="1"/>
</dbReference>
<keyword evidence="3" id="KW-0238">DNA-binding</keyword>
<dbReference type="InterPro" id="IPR007492">
    <property type="entry name" value="LytTR_DNA-bd_dom"/>
</dbReference>
<feature type="domain" description="HTH LytTR-type" evidence="2">
    <location>
        <begin position="155"/>
        <end position="226"/>
    </location>
</feature>
<feature type="transmembrane region" description="Helical" evidence="1">
    <location>
        <begin position="117"/>
        <end position="137"/>
    </location>
</feature>
<keyword evidence="1" id="KW-0472">Membrane</keyword>
<feature type="transmembrane region" description="Helical" evidence="1">
    <location>
        <begin position="76"/>
        <end position="97"/>
    </location>
</feature>
<feature type="transmembrane region" description="Helical" evidence="1">
    <location>
        <begin position="12"/>
        <end position="34"/>
    </location>
</feature>
<evidence type="ECO:0000256" key="1">
    <source>
        <dbReference type="SAM" id="Phobius"/>
    </source>
</evidence>
<evidence type="ECO:0000259" key="2">
    <source>
        <dbReference type="PROSITE" id="PS50930"/>
    </source>
</evidence>
<feature type="transmembrane region" description="Helical" evidence="1">
    <location>
        <begin position="40"/>
        <end position="64"/>
    </location>
</feature>
<dbReference type="PROSITE" id="PS50930">
    <property type="entry name" value="HTH_LYTTR"/>
    <property type="match status" value="1"/>
</dbReference>
<dbReference type="InterPro" id="IPR046947">
    <property type="entry name" value="LytR-like"/>
</dbReference>
<dbReference type="RefSeq" id="WP_084732591.1">
    <property type="nucleotide sequence ID" value="NZ_FQWL01000002.1"/>
</dbReference>
<dbReference type="GO" id="GO:0000156">
    <property type="term" value="F:phosphorelay response regulator activity"/>
    <property type="evidence" value="ECO:0007669"/>
    <property type="project" value="InterPro"/>
</dbReference>
<dbReference type="STRING" id="570519.SAMN04488116_1692"/>
<dbReference type="AlphaFoldDB" id="A0A1M5KP22"/>
<keyword evidence="1" id="KW-0812">Transmembrane</keyword>
<dbReference type="EMBL" id="FQWL01000002">
    <property type="protein sequence ID" value="SHG54420.1"/>
    <property type="molecule type" value="Genomic_DNA"/>
</dbReference>
<keyword evidence="4" id="KW-1185">Reference proteome</keyword>
<dbReference type="Pfam" id="PF04397">
    <property type="entry name" value="LytTR"/>
    <property type="match status" value="1"/>
</dbReference>
<dbReference type="OrthoDB" id="9781059at2"/>
<gene>
    <name evidence="3" type="ORF">SAMN04488116_1692</name>
</gene>
<evidence type="ECO:0000313" key="4">
    <source>
        <dbReference type="Proteomes" id="UP000184532"/>
    </source>
</evidence>
<name>A0A1M5KP22_9FLAO</name>
<dbReference type="SMART" id="SM00850">
    <property type="entry name" value="LytTR"/>
    <property type="match status" value="1"/>
</dbReference>
<sequence>MKSSTNFYLFNSRIATHAIFWVLYYILFGLIWVGEEGYLASFYLEFVLLPIRILAVYVTIYFLLPKYLLKRKFTSFFLGYGILLFIGGIMQRVFIHLFYEELLLNDSTAGLFNVMNLVRVIILINTTVLFILAIKLFQLWAVEHERNQNLESEILEIRSNRKTHRVPIDTILFVEGLGNYVTYHLSDKSKITSYGSIKGALQQLPKNFRRVHKSYIVNKEHIKSYDALSIDIQDITIPRGKSIADDILLN</sequence>
<dbReference type="PANTHER" id="PTHR37299:SF1">
    <property type="entry name" value="STAGE 0 SPORULATION PROTEIN A HOMOLOG"/>
    <property type="match status" value="1"/>
</dbReference>
<proteinExistence type="predicted"/>
<keyword evidence="1" id="KW-1133">Transmembrane helix</keyword>
<evidence type="ECO:0000313" key="3">
    <source>
        <dbReference type="EMBL" id="SHG54420.1"/>
    </source>
</evidence>